<evidence type="ECO:0000256" key="4">
    <source>
        <dbReference type="ARBA" id="ARBA00022989"/>
    </source>
</evidence>
<feature type="transmembrane region" description="Helical" evidence="7">
    <location>
        <begin position="387"/>
        <end position="410"/>
    </location>
</feature>
<dbReference type="Gene3D" id="1.20.1250.20">
    <property type="entry name" value="MFS general substrate transporter like domains"/>
    <property type="match status" value="2"/>
</dbReference>
<organism evidence="9 10">
    <name type="scientific">Pseudoclavibacter albus</name>
    <dbReference type="NCBI Taxonomy" id="272241"/>
    <lineage>
        <taxon>Bacteria</taxon>
        <taxon>Bacillati</taxon>
        <taxon>Actinomycetota</taxon>
        <taxon>Actinomycetes</taxon>
        <taxon>Micrococcales</taxon>
        <taxon>Microbacteriaceae</taxon>
        <taxon>Pseudoclavibacter</taxon>
    </lineage>
</organism>
<dbReference type="Pfam" id="PF00083">
    <property type="entry name" value="Sugar_tr"/>
    <property type="match status" value="1"/>
</dbReference>
<dbReference type="InterPro" id="IPR050189">
    <property type="entry name" value="MFS_Efflux_Transporters"/>
</dbReference>
<feature type="region of interest" description="Disordered" evidence="6">
    <location>
        <begin position="1"/>
        <end position="25"/>
    </location>
</feature>
<dbReference type="CDD" id="cd17325">
    <property type="entry name" value="MFS_MdtG_SLC18_like"/>
    <property type="match status" value="1"/>
</dbReference>
<keyword evidence="3 7" id="KW-0812">Transmembrane</keyword>
<gene>
    <name evidence="9" type="ORF">M3D15_04835</name>
</gene>
<feature type="transmembrane region" description="Helical" evidence="7">
    <location>
        <begin position="328"/>
        <end position="345"/>
    </location>
</feature>
<keyword evidence="2" id="KW-1003">Cell membrane</keyword>
<evidence type="ECO:0000256" key="5">
    <source>
        <dbReference type="ARBA" id="ARBA00023136"/>
    </source>
</evidence>
<comment type="caution">
    <text evidence="9">The sequence shown here is derived from an EMBL/GenBank/DDBJ whole genome shotgun (WGS) entry which is preliminary data.</text>
</comment>
<dbReference type="PROSITE" id="PS50850">
    <property type="entry name" value="MFS"/>
    <property type="match status" value="1"/>
</dbReference>
<dbReference type="PRINTS" id="PR01035">
    <property type="entry name" value="TCRTETA"/>
</dbReference>
<feature type="transmembrane region" description="Helical" evidence="7">
    <location>
        <begin position="58"/>
        <end position="78"/>
    </location>
</feature>
<feature type="transmembrane region" description="Helical" evidence="7">
    <location>
        <begin position="416"/>
        <end position="436"/>
    </location>
</feature>
<feature type="transmembrane region" description="Helical" evidence="7">
    <location>
        <begin position="297"/>
        <end position="316"/>
    </location>
</feature>
<comment type="subcellular location">
    <subcellularLocation>
        <location evidence="1">Cell membrane</location>
        <topology evidence="1">Multi-pass membrane protein</topology>
    </subcellularLocation>
</comment>
<evidence type="ECO:0000313" key="9">
    <source>
        <dbReference type="EMBL" id="MCT2042660.1"/>
    </source>
</evidence>
<feature type="transmembrane region" description="Helical" evidence="7">
    <location>
        <begin position="214"/>
        <end position="232"/>
    </location>
</feature>
<reference evidence="9 10" key="1">
    <citation type="submission" date="2022-04" db="EMBL/GenBank/DDBJ databases">
        <title>Human microbiome associated bacterial genomes.</title>
        <authorList>
            <person name="Sandstrom S."/>
            <person name="Salamzade R."/>
            <person name="Kalan L.R."/>
        </authorList>
    </citation>
    <scope>NUCLEOTIDE SEQUENCE [LARGE SCALE GENOMIC DNA]</scope>
    <source>
        <strain evidence="10">p3-SID1799</strain>
    </source>
</reference>
<feature type="transmembrane region" description="Helical" evidence="7">
    <location>
        <begin position="150"/>
        <end position="174"/>
    </location>
</feature>
<dbReference type="InterPro" id="IPR005828">
    <property type="entry name" value="MFS_sugar_transport-like"/>
</dbReference>
<evidence type="ECO:0000256" key="1">
    <source>
        <dbReference type="ARBA" id="ARBA00004651"/>
    </source>
</evidence>
<keyword evidence="4 7" id="KW-1133">Transmembrane helix</keyword>
<feature type="transmembrane region" description="Helical" evidence="7">
    <location>
        <begin position="351"/>
        <end position="375"/>
    </location>
</feature>
<proteinExistence type="predicted"/>
<feature type="transmembrane region" description="Helical" evidence="7">
    <location>
        <begin position="272"/>
        <end position="291"/>
    </location>
</feature>
<dbReference type="Proteomes" id="UP001525379">
    <property type="component" value="Unassembled WGS sequence"/>
</dbReference>
<evidence type="ECO:0000313" key="10">
    <source>
        <dbReference type="Proteomes" id="UP001525379"/>
    </source>
</evidence>
<name>A0ABT2HWZ3_9MICO</name>
<dbReference type="InterPro" id="IPR020846">
    <property type="entry name" value="MFS_dom"/>
</dbReference>
<dbReference type="RefSeq" id="WP_260104117.1">
    <property type="nucleotide sequence ID" value="NZ_JALXSQ010000013.1"/>
</dbReference>
<evidence type="ECO:0000259" key="8">
    <source>
        <dbReference type="PROSITE" id="PS50850"/>
    </source>
</evidence>
<feature type="transmembrane region" description="Helical" evidence="7">
    <location>
        <begin position="186"/>
        <end position="208"/>
    </location>
</feature>
<evidence type="ECO:0000256" key="7">
    <source>
        <dbReference type="SAM" id="Phobius"/>
    </source>
</evidence>
<evidence type="ECO:0000256" key="2">
    <source>
        <dbReference type="ARBA" id="ARBA00022475"/>
    </source>
</evidence>
<dbReference type="InterPro" id="IPR036259">
    <property type="entry name" value="MFS_trans_sf"/>
</dbReference>
<keyword evidence="10" id="KW-1185">Reference proteome</keyword>
<feature type="domain" description="Major facilitator superfamily (MFS) profile" evidence="8">
    <location>
        <begin position="59"/>
        <end position="441"/>
    </location>
</feature>
<dbReference type="SUPFAM" id="SSF103473">
    <property type="entry name" value="MFS general substrate transporter"/>
    <property type="match status" value="1"/>
</dbReference>
<dbReference type="PANTHER" id="PTHR43124:SF3">
    <property type="entry name" value="CHLORAMPHENICOL EFFLUX PUMP RV0191"/>
    <property type="match status" value="1"/>
</dbReference>
<dbReference type="InterPro" id="IPR011701">
    <property type="entry name" value="MFS"/>
</dbReference>
<dbReference type="EMBL" id="JALXSQ010000013">
    <property type="protein sequence ID" value="MCT2042660.1"/>
    <property type="molecule type" value="Genomic_DNA"/>
</dbReference>
<dbReference type="Pfam" id="PF07690">
    <property type="entry name" value="MFS_1"/>
    <property type="match status" value="1"/>
</dbReference>
<protein>
    <submittedName>
        <fullName evidence="9">MFS transporter</fullName>
    </submittedName>
</protein>
<dbReference type="PANTHER" id="PTHR43124">
    <property type="entry name" value="PURINE EFFLUX PUMP PBUE"/>
    <property type="match status" value="1"/>
</dbReference>
<evidence type="ECO:0000256" key="6">
    <source>
        <dbReference type="SAM" id="MobiDB-lite"/>
    </source>
</evidence>
<evidence type="ECO:0000256" key="3">
    <source>
        <dbReference type="ARBA" id="ARBA00022692"/>
    </source>
</evidence>
<keyword evidence="5 7" id="KW-0472">Membrane</keyword>
<feature type="transmembrane region" description="Helical" evidence="7">
    <location>
        <begin position="84"/>
        <end position="104"/>
    </location>
</feature>
<sequence>MHSRGEASPYGAGDAPAPYEPESRLDTPTSEIPIIAGAHCDNDTAGAHRVAEKERIPVEIWIILSATCFIALGFGLIVPVLPQFAASFGVTALQVTIVVSAFAFMRLVAAPLAGFSSERFGEQRVYTVGLLIVAASSIASAFAADYWQLLIFRALGGIGSVLFTVASGALVIRFSPPSLRGRISSMWGGVFLLGSVAGPVIGGLLGQLGMRVPFIAYGIALIIAAGIIAFALHRPAQRSGSEPQEKLPPLSLKAVSGDSAYRASLVTGFAGGWANFGVRSAVIPLFVAGLISAEPWAAGTVVAVGALGNILSLVVAGSASDRHGRKPYLLLGLAVAAIGFAAVPLSTDLVMIMLVSLVCGIGSGMMAPALQATVADVIGREHSGGRALATFQMSQDIGMILGPIVAGALIDASGYGWPFWSSALLLAVAALAWMPARETVRKAAN</sequence>
<feature type="transmembrane region" description="Helical" evidence="7">
    <location>
        <begin position="125"/>
        <end position="144"/>
    </location>
</feature>
<dbReference type="InterPro" id="IPR001958">
    <property type="entry name" value="Tet-R_TetA/multi-R_MdtG-like"/>
</dbReference>
<accession>A0ABT2HWZ3</accession>